<dbReference type="AlphaFoldDB" id="A0ABD6AZJ0"/>
<gene>
    <name evidence="1" type="ORF">ACFSBT_13335</name>
</gene>
<dbReference type="RefSeq" id="WP_250874233.1">
    <property type="nucleotide sequence ID" value="NZ_JALXFV010000007.1"/>
</dbReference>
<evidence type="ECO:0000313" key="2">
    <source>
        <dbReference type="Proteomes" id="UP001597187"/>
    </source>
</evidence>
<dbReference type="EMBL" id="JBHUDC010000007">
    <property type="protein sequence ID" value="MFD1514259.1"/>
    <property type="molecule type" value="Genomic_DNA"/>
</dbReference>
<proteinExistence type="predicted"/>
<reference evidence="1 2" key="1">
    <citation type="journal article" date="2019" name="Int. J. Syst. Evol. Microbiol.">
        <title>The Global Catalogue of Microorganisms (GCM) 10K type strain sequencing project: providing services to taxonomists for standard genome sequencing and annotation.</title>
        <authorList>
            <consortium name="The Broad Institute Genomics Platform"/>
            <consortium name="The Broad Institute Genome Sequencing Center for Infectious Disease"/>
            <person name="Wu L."/>
            <person name="Ma J."/>
        </authorList>
    </citation>
    <scope>NUCLEOTIDE SEQUENCE [LARGE SCALE GENOMIC DNA]</scope>
    <source>
        <strain evidence="1 2">CGMCC 1.12563</strain>
    </source>
</reference>
<protein>
    <submittedName>
        <fullName evidence="1">Uncharacterized protein</fullName>
    </submittedName>
</protein>
<name>A0ABD6AZJ0_9EURY</name>
<keyword evidence="2" id="KW-1185">Reference proteome</keyword>
<dbReference type="Proteomes" id="UP001597187">
    <property type="component" value="Unassembled WGS sequence"/>
</dbReference>
<organism evidence="1 2">
    <name type="scientific">Halomarina rubra</name>
    <dbReference type="NCBI Taxonomy" id="2071873"/>
    <lineage>
        <taxon>Archaea</taxon>
        <taxon>Methanobacteriati</taxon>
        <taxon>Methanobacteriota</taxon>
        <taxon>Stenosarchaea group</taxon>
        <taxon>Halobacteria</taxon>
        <taxon>Halobacteriales</taxon>
        <taxon>Natronomonadaceae</taxon>
        <taxon>Halomarina</taxon>
    </lineage>
</organism>
<accession>A0ABD6AZJ0</accession>
<evidence type="ECO:0000313" key="1">
    <source>
        <dbReference type="EMBL" id="MFD1514259.1"/>
    </source>
</evidence>
<comment type="caution">
    <text evidence="1">The sequence shown here is derived from an EMBL/GenBank/DDBJ whole genome shotgun (WGS) entry which is preliminary data.</text>
</comment>
<sequence length="463" mass="53038">MDFEETHEALLALERTCRPDRVVSDGVHVWELVRFTVFRHVVSSLQQWGNPHTKAERDGRLYAARAGLLGRNLVRRNPFLAGEHDVLFWGHPRRKRLDDGLWWDIYCDPITDALDLDYLHVEAPHVNRHFTPAKTEALRYVDGIEIAGELGQLVGSTLDRPRFDAFAGVERAIEETFGVTVPVDRFARQHLAYRRTVRPLYHRLLARVDPEVVVLVVGYAGREPFIEVCKERDVTVVELQHGLIDRYQYGYSFPEWRTKETFPDHLFTFGEFWNEQAAFPVPDDHVHAVGYPHLERSVAEYADVERRRQVTFVSTGEVGHVLSKWAVDLQNRPDCDWSVVYKLHPGEADRWRSEYPWLVGSGVDVVDEEGRPLHRLFAESQAQVGVYSTALYEGIRFGLRTFLVDFPWMPSPPALTARETTTVDSAADLAAALESSGAPPDDSRFFARKPLETIERLLVDLQS</sequence>